<evidence type="ECO:0000313" key="3">
    <source>
        <dbReference type="Proteomes" id="UP000186955"/>
    </source>
</evidence>
<protein>
    <submittedName>
        <fullName evidence="2">3-dehydroshikimate dehydratase</fullName>
    </submittedName>
</protein>
<dbReference type="Proteomes" id="UP000186955">
    <property type="component" value="Unassembled WGS sequence"/>
</dbReference>
<evidence type="ECO:0000259" key="1">
    <source>
        <dbReference type="Pfam" id="PF01261"/>
    </source>
</evidence>
<dbReference type="InterPro" id="IPR013022">
    <property type="entry name" value="Xyl_isomerase-like_TIM-brl"/>
</dbReference>
<dbReference type="SUPFAM" id="SSF51658">
    <property type="entry name" value="Xylose isomerase-like"/>
    <property type="match status" value="1"/>
</dbReference>
<dbReference type="AlphaFoldDB" id="A0A1Q5TD97"/>
<dbReference type="InterPro" id="IPR050312">
    <property type="entry name" value="IolE/XylAMocC-like"/>
</dbReference>
<sequence length="349" mass="39187">MGSMKPLSLQQIPFSYASCSIGCGPSDTLPRRLEAIGRAGFKAIELSFPDILDYGEHLLGHPIQPNDYNELTSVAREIRTLCKANGLSVMMLQPFANFEGWPKDSPERKDVFERAAGWIEIMKVVGTDILQVGATDTPADKISIDRSTIVSDLRELGEMLAKHKFRLAYENWCWSTHAPGWKEVWEIVREVNLPNVGLCLDTFQTAGSEWGDPTSPTGLIRNVPENELKKKFAASMKELALTIPADKIYLLQISDAYKVSPPLEDKVVDGLRPQGRWSHDYRPMPYDGGYLPIEDIARAVLQTGFRGWFSMEIFDAGPQGKGKKYEMEPFAKKAMENMQKLLKNCDPSR</sequence>
<accession>A0A1Q5TD97</accession>
<reference evidence="2 3" key="1">
    <citation type="submission" date="2016-10" db="EMBL/GenBank/DDBJ databases">
        <title>Genome sequence of the ascomycete fungus Penicillium subrubescens.</title>
        <authorList>
            <person name="De Vries R.P."/>
            <person name="Peng M."/>
            <person name="Dilokpimol A."/>
            <person name="Hilden K."/>
            <person name="Makela M.R."/>
            <person name="Grigoriev I."/>
            <person name="Riley R."/>
            <person name="Granchi Z."/>
        </authorList>
    </citation>
    <scope>NUCLEOTIDE SEQUENCE [LARGE SCALE GENOMIC DNA]</scope>
    <source>
        <strain evidence="2 3">CBS 132785</strain>
    </source>
</reference>
<dbReference type="EMBL" id="MNBE01000673">
    <property type="protein sequence ID" value="OKO98190.1"/>
    <property type="molecule type" value="Genomic_DNA"/>
</dbReference>
<gene>
    <name evidence="2" type="ORF">PENSUB_9288</name>
</gene>
<dbReference type="STRING" id="1316194.A0A1Q5TD97"/>
<dbReference type="PANTHER" id="PTHR12110">
    <property type="entry name" value="HYDROXYPYRUVATE ISOMERASE"/>
    <property type="match status" value="1"/>
</dbReference>
<comment type="caution">
    <text evidence="2">The sequence shown here is derived from an EMBL/GenBank/DDBJ whole genome shotgun (WGS) entry which is preliminary data.</text>
</comment>
<evidence type="ECO:0000313" key="2">
    <source>
        <dbReference type="EMBL" id="OKO98190.1"/>
    </source>
</evidence>
<dbReference type="PANTHER" id="PTHR12110:SF56">
    <property type="entry name" value="DEHYDRATASE, PUTATIVE (AFU_ORTHOLOGUE AFUA_6G08740)-RELATED"/>
    <property type="match status" value="1"/>
</dbReference>
<dbReference type="InterPro" id="IPR036237">
    <property type="entry name" value="Xyl_isomerase-like_sf"/>
</dbReference>
<keyword evidence="3" id="KW-1185">Reference proteome</keyword>
<dbReference type="Gene3D" id="3.20.20.150">
    <property type="entry name" value="Divalent-metal-dependent TIM barrel enzymes"/>
    <property type="match status" value="1"/>
</dbReference>
<name>A0A1Q5TD97_9EURO</name>
<dbReference type="Pfam" id="PF01261">
    <property type="entry name" value="AP_endonuc_2"/>
    <property type="match status" value="1"/>
</dbReference>
<organism evidence="2 3">
    <name type="scientific">Penicillium subrubescens</name>
    <dbReference type="NCBI Taxonomy" id="1316194"/>
    <lineage>
        <taxon>Eukaryota</taxon>
        <taxon>Fungi</taxon>
        <taxon>Dikarya</taxon>
        <taxon>Ascomycota</taxon>
        <taxon>Pezizomycotina</taxon>
        <taxon>Eurotiomycetes</taxon>
        <taxon>Eurotiomycetidae</taxon>
        <taxon>Eurotiales</taxon>
        <taxon>Aspergillaceae</taxon>
        <taxon>Penicillium</taxon>
    </lineage>
</organism>
<dbReference type="OrthoDB" id="5360893at2759"/>
<feature type="domain" description="Xylose isomerase-like TIM barrel" evidence="1">
    <location>
        <begin position="34"/>
        <end position="327"/>
    </location>
</feature>
<proteinExistence type="predicted"/>